<evidence type="ECO:0000313" key="10">
    <source>
        <dbReference type="EMBL" id="XBT18871.1"/>
    </source>
</evidence>
<dbReference type="SUPFAM" id="SSF55681">
    <property type="entry name" value="Class II aaRS and biotin synthetases"/>
    <property type="match status" value="1"/>
</dbReference>
<reference evidence="10" key="1">
    <citation type="submission" date="2024-06" db="EMBL/GenBank/DDBJ databases">
        <title>Diversity, functionality, and evolutionary history of bacterial symbionts in false click beetles (Coleoptera, Throscidae).</title>
        <authorList>
            <person name="Wierz J.C."/>
            <person name="Malm H."/>
            <person name="Kaltenpoth M."/>
            <person name="Engl T."/>
        </authorList>
    </citation>
    <scope>NUCLEOTIDE SEQUENCE</scope>
    <source>
        <strain evidence="10">AspAUS03</strain>
    </source>
</reference>
<dbReference type="GO" id="GO:0005524">
    <property type="term" value="F:ATP binding"/>
    <property type="evidence" value="ECO:0007669"/>
    <property type="project" value="UniProtKB-KW"/>
</dbReference>
<dbReference type="GO" id="GO:0003676">
    <property type="term" value="F:nucleic acid binding"/>
    <property type="evidence" value="ECO:0007669"/>
    <property type="project" value="InterPro"/>
</dbReference>
<name>A0AAU7QSC8_9FLAO</name>
<keyword evidence="4" id="KW-0547">Nucleotide-binding</keyword>
<evidence type="ECO:0000256" key="2">
    <source>
        <dbReference type="ARBA" id="ARBA00012816"/>
    </source>
</evidence>
<comment type="similarity">
    <text evidence="1">Belongs to the class-II aminoacyl-tRNA synthetase family.</text>
</comment>
<evidence type="ECO:0000259" key="9">
    <source>
        <dbReference type="PROSITE" id="PS50862"/>
    </source>
</evidence>
<dbReference type="NCBIfam" id="TIGR00457">
    <property type="entry name" value="asnS"/>
    <property type="match status" value="1"/>
</dbReference>
<dbReference type="InterPro" id="IPR012340">
    <property type="entry name" value="NA-bd_OB-fold"/>
</dbReference>
<gene>
    <name evidence="10" type="primary">asnS</name>
    <name evidence="10" type="ORF">ABPD24_00110</name>
</gene>
<evidence type="ECO:0000256" key="7">
    <source>
        <dbReference type="ARBA" id="ARBA00023146"/>
    </source>
</evidence>
<evidence type="ECO:0000256" key="8">
    <source>
        <dbReference type="NCBIfam" id="TIGR00457"/>
    </source>
</evidence>
<dbReference type="Pfam" id="PF01336">
    <property type="entry name" value="tRNA_anti-codon"/>
    <property type="match status" value="1"/>
</dbReference>
<dbReference type="Pfam" id="PF00152">
    <property type="entry name" value="tRNA-synt_2"/>
    <property type="match status" value="1"/>
</dbReference>
<dbReference type="InterPro" id="IPR004364">
    <property type="entry name" value="Aa-tRNA-synt_II"/>
</dbReference>
<dbReference type="GO" id="GO:0006421">
    <property type="term" value="P:asparaginyl-tRNA aminoacylation"/>
    <property type="evidence" value="ECO:0007669"/>
    <property type="project" value="UniProtKB-UniRule"/>
</dbReference>
<dbReference type="InterPro" id="IPR004522">
    <property type="entry name" value="Asn-tRNA-ligase"/>
</dbReference>
<sequence length="434" mass="51899">MDIKTLYLKKKIYINKYIQIIGWIKHFRNNKFLEINDGTYNKNIQILINFKYSKIFLSKLTIGSSLKVKGFVKLFKNNIEILSNYILIYHSNKIINVERSILQKKKHSLSIIRKQNFLRFQTNLFFNILLIKNFLLNKINNFLYKNNFIYIHTPIITNVNPENILKVFKIKNNFFKKNLYLTVSGQFENELSLNGLKKVYTFGPVFRAEKSSTKKHLAEFWMLEIEIAFSSFKKIILFIKKFINYLFKKVISSCRNELFIIDKFNKKKKNYSINNLLNLYNKYKIVSYVKIIKIINNKFKKNYYGKDLNIKMENYILNYYLNKILIIINYPKNIKPFYMKLNFNNKTVKSFDILFPKIGEIIGGSQREDNIYLLNKKIKDNKLTKNIKTIYSKIINYNNIPHSGFGLGFDRLIQFITNVNNIKDVVEYPIFYNN</sequence>
<dbReference type="GO" id="GO:0004816">
    <property type="term" value="F:asparagine-tRNA ligase activity"/>
    <property type="evidence" value="ECO:0007669"/>
    <property type="project" value="UniProtKB-UniRule"/>
</dbReference>
<keyword evidence="3 10" id="KW-0436">Ligase</keyword>
<dbReference type="SUPFAM" id="SSF50249">
    <property type="entry name" value="Nucleic acid-binding proteins"/>
    <property type="match status" value="1"/>
</dbReference>
<evidence type="ECO:0000256" key="3">
    <source>
        <dbReference type="ARBA" id="ARBA00022598"/>
    </source>
</evidence>
<dbReference type="AlphaFoldDB" id="A0AAU7QSC8"/>
<dbReference type="Gene3D" id="2.40.50.140">
    <property type="entry name" value="Nucleic acid-binding proteins"/>
    <property type="match status" value="1"/>
</dbReference>
<organism evidence="10">
    <name type="scientific">Candidatus Shikimatogenerans sp. AspAUS03</name>
    <dbReference type="NCBI Taxonomy" id="3158563"/>
    <lineage>
        <taxon>Bacteria</taxon>
        <taxon>Pseudomonadati</taxon>
        <taxon>Bacteroidota</taxon>
        <taxon>Flavobacteriia</taxon>
        <taxon>Flavobacteriales</taxon>
        <taxon>Candidatus Shikimatogenerans</taxon>
    </lineage>
</organism>
<dbReference type="PANTHER" id="PTHR22594">
    <property type="entry name" value="ASPARTYL/LYSYL-TRNA SYNTHETASE"/>
    <property type="match status" value="1"/>
</dbReference>
<evidence type="ECO:0000256" key="1">
    <source>
        <dbReference type="ARBA" id="ARBA00008226"/>
    </source>
</evidence>
<evidence type="ECO:0000256" key="4">
    <source>
        <dbReference type="ARBA" id="ARBA00022741"/>
    </source>
</evidence>
<dbReference type="InterPro" id="IPR006195">
    <property type="entry name" value="aa-tRNA-synth_II"/>
</dbReference>
<dbReference type="InterPro" id="IPR045864">
    <property type="entry name" value="aa-tRNA-synth_II/BPL/LPL"/>
</dbReference>
<feature type="domain" description="Aminoacyl-transfer RNA synthetases class-II family profile" evidence="9">
    <location>
        <begin position="131"/>
        <end position="429"/>
    </location>
</feature>
<evidence type="ECO:0000256" key="5">
    <source>
        <dbReference type="ARBA" id="ARBA00022840"/>
    </source>
</evidence>
<dbReference type="EC" id="6.1.1.22" evidence="2 8"/>
<accession>A0AAU7QSC8</accession>
<keyword evidence="6" id="KW-0648">Protein biosynthesis</keyword>
<dbReference type="EMBL" id="CP157897">
    <property type="protein sequence ID" value="XBT18871.1"/>
    <property type="molecule type" value="Genomic_DNA"/>
</dbReference>
<dbReference type="PROSITE" id="PS50862">
    <property type="entry name" value="AA_TRNA_LIGASE_II"/>
    <property type="match status" value="1"/>
</dbReference>
<evidence type="ECO:0000256" key="6">
    <source>
        <dbReference type="ARBA" id="ARBA00022917"/>
    </source>
</evidence>
<dbReference type="InterPro" id="IPR004365">
    <property type="entry name" value="NA-bd_OB_tRNA"/>
</dbReference>
<protein>
    <recommendedName>
        <fullName evidence="2 8">Asparagine--tRNA ligase</fullName>
        <ecNumber evidence="2 8">6.1.1.22</ecNumber>
    </recommendedName>
</protein>
<dbReference type="Gene3D" id="3.30.930.10">
    <property type="entry name" value="Bira Bifunctional Protein, Domain 2"/>
    <property type="match status" value="1"/>
</dbReference>
<dbReference type="InterPro" id="IPR002312">
    <property type="entry name" value="Asp/Asn-tRNA-synth_IIb"/>
</dbReference>
<dbReference type="PRINTS" id="PR01042">
    <property type="entry name" value="TRNASYNTHASP"/>
</dbReference>
<keyword evidence="7" id="KW-0030">Aminoacyl-tRNA synthetase</keyword>
<proteinExistence type="inferred from homology"/>
<dbReference type="PANTHER" id="PTHR22594:SF34">
    <property type="entry name" value="ASPARAGINE--TRNA LIGASE, MITOCHONDRIAL-RELATED"/>
    <property type="match status" value="1"/>
</dbReference>
<keyword evidence="5" id="KW-0067">ATP-binding</keyword>